<reference evidence="3 4" key="1">
    <citation type="submission" date="2019-04" db="EMBL/GenBank/DDBJ databases">
        <title>Annotation for the trematode Fasciola gigantica.</title>
        <authorList>
            <person name="Choi Y.-J."/>
        </authorList>
    </citation>
    <scope>NUCLEOTIDE SEQUENCE [LARGE SCALE GENOMIC DNA]</scope>
    <source>
        <strain evidence="3">Uganda_cow_1</strain>
    </source>
</reference>
<keyword evidence="1" id="KW-0175">Coiled coil</keyword>
<dbReference type="GO" id="GO:0043001">
    <property type="term" value="P:Golgi to plasma membrane protein transport"/>
    <property type="evidence" value="ECO:0007669"/>
    <property type="project" value="InterPro"/>
</dbReference>
<organism evidence="3 4">
    <name type="scientific">Fasciola gigantica</name>
    <name type="common">Giant liver fluke</name>
    <dbReference type="NCBI Taxonomy" id="46835"/>
    <lineage>
        <taxon>Eukaryota</taxon>
        <taxon>Metazoa</taxon>
        <taxon>Spiralia</taxon>
        <taxon>Lophotrochozoa</taxon>
        <taxon>Platyhelminthes</taxon>
        <taxon>Trematoda</taxon>
        <taxon>Digenea</taxon>
        <taxon>Plagiorchiida</taxon>
        <taxon>Echinostomata</taxon>
        <taxon>Echinostomatoidea</taxon>
        <taxon>Fasciolidae</taxon>
        <taxon>Fasciola</taxon>
    </lineage>
</organism>
<comment type="caution">
    <text evidence="3">The sequence shown here is derived from an EMBL/GenBank/DDBJ whole genome shotgun (WGS) entry which is preliminary data.</text>
</comment>
<dbReference type="GO" id="GO:0007030">
    <property type="term" value="P:Golgi organization"/>
    <property type="evidence" value="ECO:0007669"/>
    <property type="project" value="InterPro"/>
</dbReference>
<proteinExistence type="predicted"/>
<keyword evidence="4" id="KW-1185">Reference proteome</keyword>
<evidence type="ECO:0000313" key="4">
    <source>
        <dbReference type="Proteomes" id="UP000316759"/>
    </source>
</evidence>
<dbReference type="PANTHER" id="PTHR13066">
    <property type="entry name" value="BASIC LEUCINE ZIPPER NUCLEAR FACTOR 1 BLZF1 PROTEIN"/>
    <property type="match status" value="1"/>
</dbReference>
<name>A0A504YGF5_FASGI</name>
<evidence type="ECO:0000256" key="1">
    <source>
        <dbReference type="SAM" id="Coils"/>
    </source>
</evidence>
<gene>
    <name evidence="3" type="ORF">FGIG_08150</name>
</gene>
<evidence type="ECO:0000256" key="2">
    <source>
        <dbReference type="SAM" id="MobiDB-lite"/>
    </source>
</evidence>
<feature type="region of interest" description="Disordered" evidence="2">
    <location>
        <begin position="473"/>
        <end position="493"/>
    </location>
</feature>
<feature type="coiled-coil region" evidence="1">
    <location>
        <begin position="236"/>
        <end position="270"/>
    </location>
</feature>
<dbReference type="AlphaFoldDB" id="A0A504YGF5"/>
<sequence length="534" mass="56895">MANRVRVTVAFYLEKQQTPSERPRPLKVVLNMVDAARAVLHRGHELKGESILLFNFRMHMDSLVPPPEPYKAATTIVQGQKIMPALPKGVRRIESRLFASDPGTPAYCLPKARFHCPGIVVREQPVVPVVLPSELTSSSSVRIKPTAAVLPTTSSTSSPANSVCSFSIHAGRSSGTIATTSVEIQTDDVGIDMDLLFHIEDLLRTQRSLTLPMSSSRFASAPVGCGATNPDGFSSHLDTKAQNVKLQQRIEELQEALGAQSKVNADLKRLLVSALAGNSTLADQLIGLTSDNVNLSGQSRSLAAQQAALTEVANTAGIAADVWRAKCLAGRVIATEAARRVALAERKAQLARHALAHLLGERARLRLELGQACASLIAATSPDSHPWHSDEVGTTPPIVQDTLGLAALCTNLVDKHICQVGDRVPILCQSDSPGENLALRVLTNSFPLDVLSGRTDWRASVNLSSKTFECASSSTSGQKTVDSGDGSLIPPPAPPDTEDLIQQALRAFASTQFLGTEHACLSSCKGCRGEVSVV</sequence>
<dbReference type="GO" id="GO:0000139">
    <property type="term" value="C:Golgi membrane"/>
    <property type="evidence" value="ECO:0007669"/>
    <property type="project" value="TreeGrafter"/>
</dbReference>
<dbReference type="EMBL" id="SUNJ01013815">
    <property type="protein sequence ID" value="TPP56990.1"/>
    <property type="molecule type" value="Genomic_DNA"/>
</dbReference>
<protein>
    <submittedName>
        <fullName evidence="3">Uncharacterized protein</fullName>
    </submittedName>
</protein>
<dbReference type="STRING" id="46835.A0A504YGF5"/>
<evidence type="ECO:0000313" key="3">
    <source>
        <dbReference type="EMBL" id="TPP56990.1"/>
    </source>
</evidence>
<dbReference type="InterPro" id="IPR027095">
    <property type="entry name" value="Golgin-45"/>
</dbReference>
<dbReference type="OrthoDB" id="5959043at2759"/>
<accession>A0A504YGF5</accession>
<dbReference type="Proteomes" id="UP000316759">
    <property type="component" value="Unassembled WGS sequence"/>
</dbReference>
<dbReference type="PANTHER" id="PTHR13066:SF2">
    <property type="entry name" value="GOLGIN-45"/>
    <property type="match status" value="1"/>
</dbReference>